<gene>
    <name evidence="1" type="ORF">Pan181_23510</name>
</gene>
<name>A0A518AN41_9BACT</name>
<dbReference type="Proteomes" id="UP000315750">
    <property type="component" value="Chromosome"/>
</dbReference>
<evidence type="ECO:0000313" key="1">
    <source>
        <dbReference type="EMBL" id="QDU56147.1"/>
    </source>
</evidence>
<organism evidence="1 2">
    <name type="scientific">Aeoliella mucimassa</name>
    <dbReference type="NCBI Taxonomy" id="2527972"/>
    <lineage>
        <taxon>Bacteria</taxon>
        <taxon>Pseudomonadati</taxon>
        <taxon>Planctomycetota</taxon>
        <taxon>Planctomycetia</taxon>
        <taxon>Pirellulales</taxon>
        <taxon>Lacipirellulaceae</taxon>
        <taxon>Aeoliella</taxon>
    </lineage>
</organism>
<dbReference type="AlphaFoldDB" id="A0A518AN41"/>
<proteinExistence type="predicted"/>
<dbReference type="EMBL" id="CP036278">
    <property type="protein sequence ID" value="QDU56147.1"/>
    <property type="molecule type" value="Genomic_DNA"/>
</dbReference>
<dbReference type="OrthoDB" id="273556at2"/>
<protein>
    <submittedName>
        <fullName evidence="1">Uncharacterized protein</fullName>
    </submittedName>
</protein>
<accession>A0A518AN41</accession>
<sequence length="88" mass="9845">MKYVGADLHKKTVSLCVVEWHDHSTRVVQRKRLRCDEPDQIGEFLASLGEFCITVEATIGYDWFAALAEPITVRSSVLCIPGVLRGVL</sequence>
<dbReference type="KEGG" id="amuc:Pan181_23510"/>
<keyword evidence="2" id="KW-1185">Reference proteome</keyword>
<evidence type="ECO:0000313" key="2">
    <source>
        <dbReference type="Proteomes" id="UP000315750"/>
    </source>
</evidence>
<reference evidence="1 2" key="1">
    <citation type="submission" date="2019-02" db="EMBL/GenBank/DDBJ databases">
        <title>Deep-cultivation of Planctomycetes and their phenomic and genomic characterization uncovers novel biology.</title>
        <authorList>
            <person name="Wiegand S."/>
            <person name="Jogler M."/>
            <person name="Boedeker C."/>
            <person name="Pinto D."/>
            <person name="Vollmers J."/>
            <person name="Rivas-Marin E."/>
            <person name="Kohn T."/>
            <person name="Peeters S.H."/>
            <person name="Heuer A."/>
            <person name="Rast P."/>
            <person name="Oberbeckmann S."/>
            <person name="Bunk B."/>
            <person name="Jeske O."/>
            <person name="Meyerdierks A."/>
            <person name="Storesund J.E."/>
            <person name="Kallscheuer N."/>
            <person name="Luecker S."/>
            <person name="Lage O.M."/>
            <person name="Pohl T."/>
            <person name="Merkel B.J."/>
            <person name="Hornburger P."/>
            <person name="Mueller R.-W."/>
            <person name="Bruemmer F."/>
            <person name="Labrenz M."/>
            <person name="Spormann A.M."/>
            <person name="Op den Camp H."/>
            <person name="Overmann J."/>
            <person name="Amann R."/>
            <person name="Jetten M.S.M."/>
            <person name="Mascher T."/>
            <person name="Medema M.H."/>
            <person name="Devos D.P."/>
            <person name="Kaster A.-K."/>
            <person name="Ovreas L."/>
            <person name="Rohde M."/>
            <person name="Galperin M.Y."/>
            <person name="Jogler C."/>
        </authorList>
    </citation>
    <scope>NUCLEOTIDE SEQUENCE [LARGE SCALE GENOMIC DNA]</scope>
    <source>
        <strain evidence="1 2">Pan181</strain>
    </source>
</reference>
<dbReference type="RefSeq" id="WP_145246901.1">
    <property type="nucleotide sequence ID" value="NZ_CP036278.1"/>
</dbReference>